<reference evidence="2 3" key="2">
    <citation type="submission" date="2007-04" db="EMBL/GenBank/DDBJ databases">
        <title>Draft genome sequence of Ruminococcus torques (ATCC 27756).</title>
        <authorList>
            <person name="Sudarsanam P."/>
            <person name="Ley R."/>
            <person name="Guruge J."/>
            <person name="Turnbaugh P.J."/>
            <person name="Mahowald M."/>
            <person name="Liep D."/>
            <person name="Gordon J."/>
        </authorList>
    </citation>
    <scope>NUCLEOTIDE SEQUENCE [LARGE SCALE GENOMIC DNA]</scope>
    <source>
        <strain evidence="2 3">ATCC 27756</strain>
    </source>
</reference>
<proteinExistence type="predicted"/>
<dbReference type="Proteomes" id="UP000003577">
    <property type="component" value="Unassembled WGS sequence"/>
</dbReference>
<evidence type="ECO:0000256" key="1">
    <source>
        <dbReference type="SAM" id="MobiDB-lite"/>
    </source>
</evidence>
<feature type="compositionally biased region" description="Basic and acidic residues" evidence="1">
    <location>
        <begin position="7"/>
        <end position="18"/>
    </location>
</feature>
<protein>
    <submittedName>
        <fullName evidence="2">Uncharacterized protein</fullName>
    </submittedName>
</protein>
<reference evidence="2 3" key="1">
    <citation type="submission" date="2007-03" db="EMBL/GenBank/DDBJ databases">
        <authorList>
            <person name="Fulton L."/>
            <person name="Clifton S."/>
            <person name="Fulton B."/>
            <person name="Xu J."/>
            <person name="Minx P."/>
            <person name="Pepin K.H."/>
            <person name="Johnson M."/>
            <person name="Thiruvilangam P."/>
            <person name="Bhonagiri V."/>
            <person name="Nash W.E."/>
            <person name="Mardis E.R."/>
            <person name="Wilson R.K."/>
        </authorList>
    </citation>
    <scope>NUCLEOTIDE SEQUENCE [LARGE SCALE GENOMIC DNA]</scope>
    <source>
        <strain evidence="2 3">ATCC 27756</strain>
    </source>
</reference>
<evidence type="ECO:0000313" key="2">
    <source>
        <dbReference type="EMBL" id="EDK24028.1"/>
    </source>
</evidence>
<organism evidence="2 3">
    <name type="scientific">[Ruminococcus] torques ATCC 27756</name>
    <dbReference type="NCBI Taxonomy" id="411460"/>
    <lineage>
        <taxon>Bacteria</taxon>
        <taxon>Bacillati</taxon>
        <taxon>Bacillota</taxon>
        <taxon>Clostridia</taxon>
        <taxon>Lachnospirales</taxon>
        <taxon>Lachnospiraceae</taxon>
        <taxon>Mediterraneibacter</taxon>
    </lineage>
</organism>
<dbReference type="AlphaFoldDB" id="A5KN80"/>
<dbReference type="EMBL" id="AAVP02000008">
    <property type="protein sequence ID" value="EDK24028.1"/>
    <property type="molecule type" value="Genomic_DNA"/>
</dbReference>
<feature type="region of interest" description="Disordered" evidence="1">
    <location>
        <begin position="1"/>
        <end position="31"/>
    </location>
</feature>
<sequence length="31" mass="3463">MGKGSSHKTESTAEREKNAQSGGTLIWRYDH</sequence>
<accession>A5KN80</accession>
<dbReference type="PaxDb" id="411460-RUMTOR_01703"/>
<evidence type="ECO:0000313" key="3">
    <source>
        <dbReference type="Proteomes" id="UP000003577"/>
    </source>
</evidence>
<gene>
    <name evidence="2" type="ORF">RUMTOR_01703</name>
</gene>
<name>A5KN80_9FIRM</name>
<comment type="caution">
    <text evidence="2">The sequence shown here is derived from an EMBL/GenBank/DDBJ whole genome shotgun (WGS) entry which is preliminary data.</text>
</comment>
<dbReference type="HOGENOM" id="CLU_3398283_0_0_9"/>